<name>A0ABQ4WJV2_9ASTR</name>
<gene>
    <name evidence="1" type="ORF">Tco_0626535</name>
</gene>
<reference evidence="1" key="2">
    <citation type="submission" date="2022-01" db="EMBL/GenBank/DDBJ databases">
        <authorList>
            <person name="Yamashiro T."/>
            <person name="Shiraishi A."/>
            <person name="Satake H."/>
            <person name="Nakayama K."/>
        </authorList>
    </citation>
    <scope>NUCLEOTIDE SEQUENCE</scope>
</reference>
<comment type="caution">
    <text evidence="1">The sequence shown here is derived from an EMBL/GenBank/DDBJ whole genome shotgun (WGS) entry which is preliminary data.</text>
</comment>
<sequence length="186" mass="21549">MLPTNSPLSDVKIAFDPSKSPHYKVIYAEVVHDDDDEFDFGYCQIKTYSSETGNWSLCELPRTFDGKLLESGGSLLLLSQDDTDSWKFNVFEMKNGCSEWSVKYIVNLNEFTMPFPNSWRIYQRVWAIVSGEREEDSYMIIDLLFKVVQYNPMLKTLRTLYDLESTRSILHSQSEAYQFIPSFAGV</sequence>
<evidence type="ECO:0000313" key="2">
    <source>
        <dbReference type="Proteomes" id="UP001151760"/>
    </source>
</evidence>
<proteinExistence type="predicted"/>
<protein>
    <submittedName>
        <fullName evidence="1">Uncharacterized protein</fullName>
    </submittedName>
</protein>
<dbReference type="Proteomes" id="UP001151760">
    <property type="component" value="Unassembled WGS sequence"/>
</dbReference>
<reference evidence="1" key="1">
    <citation type="journal article" date="2022" name="Int. J. Mol. Sci.">
        <title>Draft Genome of Tanacetum Coccineum: Genomic Comparison of Closely Related Tanacetum-Family Plants.</title>
        <authorList>
            <person name="Yamashiro T."/>
            <person name="Shiraishi A."/>
            <person name="Nakayama K."/>
            <person name="Satake H."/>
        </authorList>
    </citation>
    <scope>NUCLEOTIDE SEQUENCE</scope>
</reference>
<keyword evidence="2" id="KW-1185">Reference proteome</keyword>
<evidence type="ECO:0000313" key="1">
    <source>
        <dbReference type="EMBL" id="GJS53173.1"/>
    </source>
</evidence>
<organism evidence="1 2">
    <name type="scientific">Tanacetum coccineum</name>
    <dbReference type="NCBI Taxonomy" id="301880"/>
    <lineage>
        <taxon>Eukaryota</taxon>
        <taxon>Viridiplantae</taxon>
        <taxon>Streptophyta</taxon>
        <taxon>Embryophyta</taxon>
        <taxon>Tracheophyta</taxon>
        <taxon>Spermatophyta</taxon>
        <taxon>Magnoliopsida</taxon>
        <taxon>eudicotyledons</taxon>
        <taxon>Gunneridae</taxon>
        <taxon>Pentapetalae</taxon>
        <taxon>asterids</taxon>
        <taxon>campanulids</taxon>
        <taxon>Asterales</taxon>
        <taxon>Asteraceae</taxon>
        <taxon>Asteroideae</taxon>
        <taxon>Anthemideae</taxon>
        <taxon>Anthemidinae</taxon>
        <taxon>Tanacetum</taxon>
    </lineage>
</organism>
<accession>A0ABQ4WJV2</accession>
<dbReference type="EMBL" id="BQNB010008707">
    <property type="protein sequence ID" value="GJS53173.1"/>
    <property type="molecule type" value="Genomic_DNA"/>
</dbReference>